<dbReference type="PANTHER" id="PTHR31264">
    <property type="entry name" value="OS07G0554500 PROTEIN-RELATED"/>
    <property type="match status" value="1"/>
</dbReference>
<accession>A0AAV5BN66</accession>
<comment type="caution">
    <text evidence="1">The sequence shown here is derived from an EMBL/GenBank/DDBJ whole genome shotgun (WGS) entry which is preliminary data.</text>
</comment>
<sequence>MEPILPATEARAPPALANHLLEEILVRIHDPTDLARATAMSKTFRRLVTDPNFLRRYRSIHPPILLGFIDHSSVRGFLPVDAPHPNAPAAHGFAGAAEFTYDYIPRSRRWGWAPYDARDGRVLLMICEYNAGLVSPEFAVCGPLTRGYTLLPPIPDDVLASVGAQVPDGEHVGIFNAFFDHLGGNGGDEDAQFRVMCCMPCVSLAAVFVYSSVFDSWTHGTSIVYAALGLNVQLENHLMLCRRHSWAYGCVYWDVGISNKMIKLDINSMAATTFSLPADHENRETNVVDAGEGKIGMLSLSASFYDTLPLRYSIQQNESENASEHLVETTISLPCECDYCFAGSENGYVFLKGLQGGPFVTSAAFSVEIKTLKVERVCVLSSKIGYVVPYFGFPPFMSPRRI</sequence>
<evidence type="ECO:0008006" key="3">
    <source>
        <dbReference type="Google" id="ProtNLM"/>
    </source>
</evidence>
<dbReference type="AlphaFoldDB" id="A0AAV5BN66"/>
<organism evidence="1 2">
    <name type="scientific">Eleusine coracana subsp. coracana</name>
    <dbReference type="NCBI Taxonomy" id="191504"/>
    <lineage>
        <taxon>Eukaryota</taxon>
        <taxon>Viridiplantae</taxon>
        <taxon>Streptophyta</taxon>
        <taxon>Embryophyta</taxon>
        <taxon>Tracheophyta</taxon>
        <taxon>Spermatophyta</taxon>
        <taxon>Magnoliopsida</taxon>
        <taxon>Liliopsida</taxon>
        <taxon>Poales</taxon>
        <taxon>Poaceae</taxon>
        <taxon>PACMAD clade</taxon>
        <taxon>Chloridoideae</taxon>
        <taxon>Cynodonteae</taxon>
        <taxon>Eleusininae</taxon>
        <taxon>Eleusine</taxon>
    </lineage>
</organism>
<gene>
    <name evidence="1" type="primary">ga03718</name>
    <name evidence="1" type="ORF">PR202_ga03718</name>
</gene>
<keyword evidence="2" id="KW-1185">Reference proteome</keyword>
<dbReference type="SUPFAM" id="SSF81383">
    <property type="entry name" value="F-box domain"/>
    <property type="match status" value="1"/>
</dbReference>
<proteinExistence type="predicted"/>
<evidence type="ECO:0000313" key="1">
    <source>
        <dbReference type="EMBL" id="GJM87733.1"/>
    </source>
</evidence>
<reference evidence="1" key="1">
    <citation type="journal article" date="2018" name="DNA Res.">
        <title>Multiple hybrid de novo genome assembly of finger millet, an orphan allotetraploid crop.</title>
        <authorList>
            <person name="Hatakeyama M."/>
            <person name="Aluri S."/>
            <person name="Balachadran M.T."/>
            <person name="Sivarajan S.R."/>
            <person name="Patrignani A."/>
            <person name="Gruter S."/>
            <person name="Poveda L."/>
            <person name="Shimizu-Inatsugi R."/>
            <person name="Baeten J."/>
            <person name="Francoijs K.J."/>
            <person name="Nataraja K.N."/>
            <person name="Reddy Y.A.N."/>
            <person name="Phadnis S."/>
            <person name="Ravikumar R.L."/>
            <person name="Schlapbach R."/>
            <person name="Sreeman S.M."/>
            <person name="Shimizu K.K."/>
        </authorList>
    </citation>
    <scope>NUCLEOTIDE SEQUENCE</scope>
</reference>
<dbReference type="InterPro" id="IPR036047">
    <property type="entry name" value="F-box-like_dom_sf"/>
</dbReference>
<protein>
    <recommendedName>
        <fullName evidence="3">F-box domain-containing protein</fullName>
    </recommendedName>
</protein>
<evidence type="ECO:0000313" key="2">
    <source>
        <dbReference type="Proteomes" id="UP001054889"/>
    </source>
</evidence>
<dbReference type="EMBL" id="BQKI01000002">
    <property type="protein sequence ID" value="GJM87733.1"/>
    <property type="molecule type" value="Genomic_DNA"/>
</dbReference>
<reference evidence="1" key="2">
    <citation type="submission" date="2021-12" db="EMBL/GenBank/DDBJ databases">
        <title>Resequencing data analysis of finger millet.</title>
        <authorList>
            <person name="Hatakeyama M."/>
            <person name="Aluri S."/>
            <person name="Balachadran M.T."/>
            <person name="Sivarajan S.R."/>
            <person name="Poveda L."/>
            <person name="Shimizu-Inatsugi R."/>
            <person name="Schlapbach R."/>
            <person name="Sreeman S.M."/>
            <person name="Shimizu K.K."/>
        </authorList>
    </citation>
    <scope>NUCLEOTIDE SEQUENCE</scope>
</reference>
<name>A0AAV5BN66_ELECO</name>
<dbReference type="PANTHER" id="PTHR31264:SF3">
    <property type="entry name" value="OS07G0554100 PROTEIN"/>
    <property type="match status" value="1"/>
</dbReference>
<dbReference type="Proteomes" id="UP001054889">
    <property type="component" value="Unassembled WGS sequence"/>
</dbReference>